<feature type="signal peptide" evidence="2">
    <location>
        <begin position="1"/>
        <end position="19"/>
    </location>
</feature>
<protein>
    <submittedName>
        <fullName evidence="3">Uncharacterized protein</fullName>
    </submittedName>
</protein>
<feature type="region of interest" description="Disordered" evidence="1">
    <location>
        <begin position="69"/>
        <end position="127"/>
    </location>
</feature>
<evidence type="ECO:0000256" key="1">
    <source>
        <dbReference type="SAM" id="MobiDB-lite"/>
    </source>
</evidence>
<feature type="compositionally biased region" description="Polar residues" evidence="1">
    <location>
        <begin position="80"/>
        <end position="101"/>
    </location>
</feature>
<proteinExistence type="predicted"/>
<sequence>MTVTPLSLTACCHLWPAGGFLSISLSPVAVRPTTPCQRPVASLYAAASPTGTPGLRAKEPVGNAELWLPGPGCWEERAQETQGPDPQAPSQVRGTSPSQPASHRWQPGAPTVEIPGLPGERRGSQRL</sequence>
<keyword evidence="4" id="KW-1185">Reference proteome</keyword>
<gene>
    <name evidence="3" type="ORF">MPIPNATIZW_LOCUS12985</name>
</gene>
<feature type="chain" id="PRO_5047278253" evidence="2">
    <location>
        <begin position="20"/>
        <end position="127"/>
    </location>
</feature>
<evidence type="ECO:0000256" key="2">
    <source>
        <dbReference type="SAM" id="SignalP"/>
    </source>
</evidence>
<name>A0ABP0A2F4_PIPNA</name>
<accession>A0ABP0A2F4</accession>
<reference evidence="3" key="1">
    <citation type="submission" date="2023-12" db="EMBL/GenBank/DDBJ databases">
        <authorList>
            <person name="Brown T."/>
        </authorList>
    </citation>
    <scope>NUCLEOTIDE SEQUENCE</scope>
</reference>
<organism evidence="3 4">
    <name type="scientific">Pipistrellus nathusii</name>
    <name type="common">Nathusius' pipistrelle</name>
    <dbReference type="NCBI Taxonomy" id="59473"/>
    <lineage>
        <taxon>Eukaryota</taxon>
        <taxon>Metazoa</taxon>
        <taxon>Chordata</taxon>
        <taxon>Craniata</taxon>
        <taxon>Vertebrata</taxon>
        <taxon>Euteleostomi</taxon>
        <taxon>Mammalia</taxon>
        <taxon>Eutheria</taxon>
        <taxon>Laurasiatheria</taxon>
        <taxon>Chiroptera</taxon>
        <taxon>Yangochiroptera</taxon>
        <taxon>Vespertilionidae</taxon>
        <taxon>Pipistrellus</taxon>
    </lineage>
</organism>
<keyword evidence="2" id="KW-0732">Signal</keyword>
<dbReference type="Proteomes" id="UP001314169">
    <property type="component" value="Chromosome 4"/>
</dbReference>
<evidence type="ECO:0000313" key="3">
    <source>
        <dbReference type="EMBL" id="CAK6444679.1"/>
    </source>
</evidence>
<dbReference type="EMBL" id="OY882861">
    <property type="protein sequence ID" value="CAK6444679.1"/>
    <property type="molecule type" value="Genomic_DNA"/>
</dbReference>
<evidence type="ECO:0000313" key="4">
    <source>
        <dbReference type="Proteomes" id="UP001314169"/>
    </source>
</evidence>